<feature type="region of interest" description="Disordered" evidence="1">
    <location>
        <begin position="332"/>
        <end position="386"/>
    </location>
</feature>
<feature type="compositionally biased region" description="Pro residues" evidence="1">
    <location>
        <begin position="29"/>
        <end position="58"/>
    </location>
</feature>
<evidence type="ECO:0000313" key="3">
    <source>
        <dbReference type="Proteomes" id="UP001168146"/>
    </source>
</evidence>
<feature type="compositionally biased region" description="Basic and acidic residues" evidence="1">
    <location>
        <begin position="341"/>
        <end position="357"/>
    </location>
</feature>
<evidence type="ECO:0000313" key="2">
    <source>
        <dbReference type="EMBL" id="KAK0319698.1"/>
    </source>
</evidence>
<dbReference type="PANTHER" id="PTHR48125:SF12">
    <property type="entry name" value="AT HOOK TRANSCRIPTION FACTOR FAMILY-RELATED"/>
    <property type="match status" value="1"/>
</dbReference>
<dbReference type="PANTHER" id="PTHR48125">
    <property type="entry name" value="LP07818P1"/>
    <property type="match status" value="1"/>
</dbReference>
<feature type="region of interest" description="Disordered" evidence="1">
    <location>
        <begin position="252"/>
        <end position="280"/>
    </location>
</feature>
<feature type="region of interest" description="Disordered" evidence="1">
    <location>
        <begin position="577"/>
        <end position="626"/>
    </location>
</feature>
<sequence length="626" mass="68006">MNRDGAEIVPAVPFTGHRHSHPGAVLSYGPPPPPPPPPAPAPLPPPPPPAPAPLPQPPSHAVDPTAVNNYATLAPTLAMHNFIHHFTQHFQAYPPALIAFRNLGANFTAGSLTTEQFYVGMYQLLYRTQATELMAEFGQFRPVHWREEDLGWYHRAIEGRFDDELAAQARTREWGDAVARQQMQMMVSNTPPLGAMERRDVGAGLAIGTSLALFGTGQRGLGMEASRRRLIVKLKIWSGSLRALVQMGSSMAETRQGKGKGRVSAHPPTSEPRGIPGIDNGGKLVPLSLLTPPVSVLNRRMPPPLDQDVLASMQKKVPINGFRASGEVTVPSDSTPVAVTEEQHSERKVEAAGREDGDALQNEDGGVGQLGPVDGQPMMGSPAPLSELDNYFATAHGEDNLYEDESTEAIAATLRDRQTQTDETEAINAAEPAQLDGTADHDESTSSPDSSQSAFHPESHTHAADHDHIGPIYPTRRAILARTEKPYIHLACGQGYPHPQDVRGHHKTCSAVRGRSREVGEYVEWNAHESCQIGYPELKYTKVVEGYVVLERESVEKIERAVKSGLAFLRGQREEGEVGGDGVEEWVGSEVEKRVSRKGTGKRKGEGEGSTRPPPPKRQYVRAGPD</sequence>
<dbReference type="AlphaFoldDB" id="A0AAN6FJR5"/>
<comment type="caution">
    <text evidence="2">The sequence shown here is derived from an EMBL/GenBank/DDBJ whole genome shotgun (WGS) entry which is preliminary data.</text>
</comment>
<proteinExistence type="predicted"/>
<organism evidence="2 3">
    <name type="scientific">Friedmanniomyces endolithicus</name>
    <dbReference type="NCBI Taxonomy" id="329885"/>
    <lineage>
        <taxon>Eukaryota</taxon>
        <taxon>Fungi</taxon>
        <taxon>Dikarya</taxon>
        <taxon>Ascomycota</taxon>
        <taxon>Pezizomycotina</taxon>
        <taxon>Dothideomycetes</taxon>
        <taxon>Dothideomycetidae</taxon>
        <taxon>Mycosphaerellales</taxon>
        <taxon>Teratosphaeriaceae</taxon>
        <taxon>Friedmanniomyces</taxon>
    </lineage>
</organism>
<protein>
    <submittedName>
        <fullName evidence="2">Uncharacterized protein</fullName>
    </submittedName>
</protein>
<reference evidence="2" key="1">
    <citation type="submission" date="2021-12" db="EMBL/GenBank/DDBJ databases">
        <title>Black yeast isolated from Biological Soil Crust.</title>
        <authorList>
            <person name="Kurbessoian T."/>
        </authorList>
    </citation>
    <scope>NUCLEOTIDE SEQUENCE</scope>
    <source>
        <strain evidence="2">CCFEE 5208</strain>
    </source>
</reference>
<feature type="region of interest" description="Disordered" evidence="1">
    <location>
        <begin position="1"/>
        <end position="63"/>
    </location>
</feature>
<dbReference type="EMBL" id="JASUXU010000029">
    <property type="protein sequence ID" value="KAK0319698.1"/>
    <property type="molecule type" value="Genomic_DNA"/>
</dbReference>
<name>A0AAN6FJR5_9PEZI</name>
<dbReference type="Proteomes" id="UP001168146">
    <property type="component" value="Unassembled WGS sequence"/>
</dbReference>
<feature type="region of interest" description="Disordered" evidence="1">
    <location>
        <begin position="416"/>
        <end position="471"/>
    </location>
</feature>
<feature type="compositionally biased region" description="Basic and acidic residues" evidence="1">
    <location>
        <begin position="457"/>
        <end position="469"/>
    </location>
</feature>
<gene>
    <name evidence="2" type="ORF">LTR82_009404</name>
</gene>
<evidence type="ECO:0000256" key="1">
    <source>
        <dbReference type="SAM" id="MobiDB-lite"/>
    </source>
</evidence>
<accession>A0AAN6FJR5</accession>